<dbReference type="Gene3D" id="2.40.30.10">
    <property type="entry name" value="Translation factors"/>
    <property type="match status" value="1"/>
</dbReference>
<accession>A0A4Y9AGE4</accession>
<dbReference type="SUPFAM" id="SSF63380">
    <property type="entry name" value="Riboflavin synthase domain-like"/>
    <property type="match status" value="1"/>
</dbReference>
<dbReference type="GO" id="GO:0019825">
    <property type="term" value="F:oxygen binding"/>
    <property type="evidence" value="ECO:0007669"/>
    <property type="project" value="InterPro"/>
</dbReference>
<evidence type="ECO:0000259" key="16">
    <source>
        <dbReference type="PROSITE" id="PS01033"/>
    </source>
</evidence>
<evidence type="ECO:0000256" key="14">
    <source>
        <dbReference type="ARBA" id="ARBA00049433"/>
    </source>
</evidence>
<dbReference type="SUPFAM" id="SSF46458">
    <property type="entry name" value="Globin-like"/>
    <property type="match status" value="1"/>
</dbReference>
<dbReference type="AlphaFoldDB" id="A0A4Y9AGE4"/>
<dbReference type="Pfam" id="PF00175">
    <property type="entry name" value="NAD_binding_1"/>
    <property type="match status" value="1"/>
</dbReference>
<comment type="catalytic activity">
    <reaction evidence="13 15">
        <text>2 nitric oxide + NADH + 2 O2 = 2 nitrate + NAD(+) + H(+)</text>
        <dbReference type="Rhea" id="RHEA:19469"/>
        <dbReference type="ChEBI" id="CHEBI:15378"/>
        <dbReference type="ChEBI" id="CHEBI:15379"/>
        <dbReference type="ChEBI" id="CHEBI:16480"/>
        <dbReference type="ChEBI" id="CHEBI:17632"/>
        <dbReference type="ChEBI" id="CHEBI:57540"/>
        <dbReference type="ChEBI" id="CHEBI:57945"/>
        <dbReference type="EC" id="1.14.12.17"/>
    </reaction>
</comment>
<comment type="similarity">
    <text evidence="2 15">Belongs to the globin family. Two-domain flavohemoproteins subfamily.</text>
</comment>
<dbReference type="Gene3D" id="1.10.490.10">
    <property type="entry name" value="Globins"/>
    <property type="match status" value="1"/>
</dbReference>
<dbReference type="PROSITE" id="PS51384">
    <property type="entry name" value="FAD_FR"/>
    <property type="match status" value="1"/>
</dbReference>
<evidence type="ECO:0000256" key="15">
    <source>
        <dbReference type="HAMAP-Rule" id="MF_01252"/>
    </source>
</evidence>
<dbReference type="PRINTS" id="PR00410">
    <property type="entry name" value="PHEHYDRXLASE"/>
</dbReference>
<evidence type="ECO:0000256" key="2">
    <source>
        <dbReference type="ARBA" id="ARBA00008414"/>
    </source>
</evidence>
<dbReference type="HAMAP" id="MF_01252">
    <property type="entry name" value="Hmp"/>
    <property type="match status" value="1"/>
</dbReference>
<dbReference type="InterPro" id="IPR001709">
    <property type="entry name" value="Flavoprot_Pyr_Nucl_cyt_Rdtase"/>
</dbReference>
<proteinExistence type="inferred from homology"/>
<dbReference type="FunFam" id="1.10.490.10:FF:000003">
    <property type="entry name" value="Flavohemoprotein"/>
    <property type="match status" value="1"/>
</dbReference>
<comment type="function">
    <text evidence="15">Is involved in NO detoxification in an aerobic process, termed nitric oxide dioxygenase (NOD) reaction that utilizes O(2) and NAD(P)H to convert NO to nitrate, which protects the bacterium from various noxious nitrogen compounds. Therefore, plays a central role in the inducible response to nitrosative stress.</text>
</comment>
<dbReference type="InterPro" id="IPR039261">
    <property type="entry name" value="FNR_nucleotide-bd"/>
</dbReference>
<dbReference type="GO" id="GO:0046872">
    <property type="term" value="F:metal ion binding"/>
    <property type="evidence" value="ECO:0007669"/>
    <property type="project" value="UniProtKB-KW"/>
</dbReference>
<dbReference type="OrthoDB" id="9801223at2"/>
<name>A0A4Y9AGE4_9BACI</name>
<evidence type="ECO:0000256" key="10">
    <source>
        <dbReference type="ARBA" id="ARBA00023002"/>
    </source>
</evidence>
<dbReference type="GO" id="GO:0046210">
    <property type="term" value="P:nitric oxide catabolic process"/>
    <property type="evidence" value="ECO:0007669"/>
    <property type="project" value="TreeGrafter"/>
</dbReference>
<keyword evidence="9 15" id="KW-0521">NADP</keyword>
<dbReference type="PROSITE" id="PS01033">
    <property type="entry name" value="GLOBIN"/>
    <property type="match status" value="1"/>
</dbReference>
<dbReference type="InterPro" id="IPR023950">
    <property type="entry name" value="Hmp"/>
</dbReference>
<dbReference type="SUPFAM" id="SSF52343">
    <property type="entry name" value="Ferredoxin reductase-like, C-terminal NADP-linked domain"/>
    <property type="match status" value="1"/>
</dbReference>
<dbReference type="InterPro" id="IPR008333">
    <property type="entry name" value="Cbr1-like_FAD-bd_dom"/>
</dbReference>
<comment type="caution">
    <text evidence="15">Lacks conserved residue(s) required for the propagation of feature annotation.</text>
</comment>
<feature type="region of interest" description="Reductase" evidence="15">
    <location>
        <begin position="150"/>
        <end position="408"/>
    </location>
</feature>
<keyword evidence="4 15" id="KW-0349">Heme</keyword>
<keyword evidence="3 15" id="KW-0813">Transport</keyword>
<evidence type="ECO:0000256" key="3">
    <source>
        <dbReference type="ARBA" id="ARBA00022448"/>
    </source>
</evidence>
<feature type="active site" description="Charge relay system" evidence="15">
    <location>
        <position position="138"/>
    </location>
</feature>
<comment type="catalytic activity">
    <reaction evidence="14 15">
        <text>2 nitric oxide + NADPH + 2 O2 = 2 nitrate + NADP(+) + H(+)</text>
        <dbReference type="Rhea" id="RHEA:19465"/>
        <dbReference type="ChEBI" id="CHEBI:15378"/>
        <dbReference type="ChEBI" id="CHEBI:15379"/>
        <dbReference type="ChEBI" id="CHEBI:16480"/>
        <dbReference type="ChEBI" id="CHEBI:17632"/>
        <dbReference type="ChEBI" id="CHEBI:57783"/>
        <dbReference type="ChEBI" id="CHEBI:58349"/>
        <dbReference type="EC" id="1.14.12.17"/>
    </reaction>
</comment>
<feature type="site" description="Influences the redox potential of the prosthetic heme and FAD groups" evidence="15">
    <location>
        <position position="397"/>
    </location>
</feature>
<dbReference type="GO" id="GO:0009636">
    <property type="term" value="P:response to toxic substance"/>
    <property type="evidence" value="ECO:0007669"/>
    <property type="project" value="UniProtKB-KW"/>
</dbReference>
<keyword evidence="11 15" id="KW-0408">Iron</keyword>
<dbReference type="Pfam" id="PF00042">
    <property type="entry name" value="Globin"/>
    <property type="match status" value="1"/>
</dbReference>
<evidence type="ECO:0000256" key="13">
    <source>
        <dbReference type="ARBA" id="ARBA00048649"/>
    </source>
</evidence>
<dbReference type="RefSeq" id="WP_135108472.1">
    <property type="nucleotide sequence ID" value="NZ_SRHY01000002.1"/>
</dbReference>
<dbReference type="InterPro" id="IPR012292">
    <property type="entry name" value="Globin/Proto"/>
</dbReference>
<evidence type="ECO:0000256" key="6">
    <source>
        <dbReference type="ARBA" id="ARBA00022630"/>
    </source>
</evidence>
<evidence type="ECO:0000256" key="4">
    <source>
        <dbReference type="ARBA" id="ARBA00022617"/>
    </source>
</evidence>
<evidence type="ECO:0000256" key="1">
    <source>
        <dbReference type="ARBA" id="ARBA00006401"/>
    </source>
</evidence>
<sequence>MSLDKEKLAIVKSTAPVLKEHSTEIGKHFYELLFKRVPELRNVFNQTNQKRGLQQEALVYSVYAAGENIDSLENIDQLVERIAEKHVSLGVKPEQYPVVGEALIQAVQDVLGDAATDDVIEAWQAAYDYIAHLFIDIEKKKYTETEKQEGGWIGFRDFVVAEKIQETDDVVSFYLKPKDGGPIASYQAGQYLTLKVDVEGDSYTHMRQYSLSGASGKDFYKISVKREKGTGHVPDGVVSNYLHDHAAEGDKLAFSAPSGDFTMTSEENPVVLLSGGIGMTPVVGMLETIAEKDPDRPVTFIHATQNSSAHVMKEHIEQMVADRPNVSSFVCYESPSEADRTTQNYDKEGYVDLPWLQSILSCGNNADFYCCGPAPFMKAVDQGLKDWGVSNGNRHYELFNPVSILKEA</sequence>
<dbReference type="CDD" id="cd14777">
    <property type="entry name" value="Yhb1-globin-like"/>
    <property type="match status" value="1"/>
</dbReference>
<dbReference type="GO" id="GO:0008941">
    <property type="term" value="F:nitric oxide dioxygenase NAD(P)H activity"/>
    <property type="evidence" value="ECO:0007669"/>
    <property type="project" value="UniProtKB-UniRule"/>
</dbReference>
<reference evidence="18 19" key="1">
    <citation type="submission" date="2019-03" db="EMBL/GenBank/DDBJ databases">
        <title>Genome sequence of Lentibacillus salicampi ATCC BAA-719.</title>
        <authorList>
            <person name="Maclea K.S."/>
            <person name="Simoes Junior M."/>
        </authorList>
    </citation>
    <scope>NUCLEOTIDE SEQUENCE [LARGE SCALE GENOMIC DNA]</scope>
    <source>
        <strain evidence="18 19">ATCC BAA-719</strain>
    </source>
</reference>
<dbReference type="NCBIfam" id="NF009805">
    <property type="entry name" value="PRK13289.1"/>
    <property type="match status" value="1"/>
</dbReference>
<feature type="site" description="Influences the redox potential of the prosthetic heme and FAD groups" evidence="15">
    <location>
        <position position="85"/>
    </location>
</feature>
<dbReference type="Proteomes" id="UP000298484">
    <property type="component" value="Unassembled WGS sequence"/>
</dbReference>
<dbReference type="InterPro" id="IPR001433">
    <property type="entry name" value="OxRdtase_FAD/NAD-bd"/>
</dbReference>
<comment type="similarity">
    <text evidence="1 15">In the C-terminal section; belongs to the flavoprotein pyridine nucleotide cytochrome reductase family.</text>
</comment>
<feature type="domain" description="FAD-binding FR-type" evidence="17">
    <location>
        <begin position="153"/>
        <end position="264"/>
    </location>
</feature>
<dbReference type="EC" id="1.14.12.17" evidence="15"/>
<dbReference type="GO" id="GO:0071949">
    <property type="term" value="F:FAD binding"/>
    <property type="evidence" value="ECO:0007669"/>
    <property type="project" value="InterPro"/>
</dbReference>
<feature type="binding site" evidence="15">
    <location>
        <position position="191"/>
    </location>
    <ligand>
        <name>FAD</name>
        <dbReference type="ChEBI" id="CHEBI:57692"/>
    </ligand>
</feature>
<organism evidence="18 19">
    <name type="scientific">Lentibacillus salicampi</name>
    <dbReference type="NCBI Taxonomy" id="175306"/>
    <lineage>
        <taxon>Bacteria</taxon>
        <taxon>Bacillati</taxon>
        <taxon>Bacillota</taxon>
        <taxon>Bacilli</taxon>
        <taxon>Bacillales</taxon>
        <taxon>Bacillaceae</taxon>
        <taxon>Lentibacillus</taxon>
    </lineage>
</organism>
<dbReference type="CDD" id="cd06184">
    <property type="entry name" value="flavohem_like_fad_nad_binding"/>
    <property type="match status" value="1"/>
</dbReference>
<dbReference type="EMBL" id="SRHY01000002">
    <property type="protein sequence ID" value="TFJ94157.1"/>
    <property type="molecule type" value="Genomic_DNA"/>
</dbReference>
<feature type="site" description="Involved in heme-bound ligand stabilization and O-O bond activation" evidence="15">
    <location>
        <position position="30"/>
    </location>
</feature>
<dbReference type="FunFam" id="2.40.30.10:FF:000034">
    <property type="entry name" value="Flavohemoprotein"/>
    <property type="match status" value="1"/>
</dbReference>
<feature type="active site" description="Charge relay system" evidence="15">
    <location>
        <position position="96"/>
    </location>
</feature>
<dbReference type="GO" id="GO:0005344">
    <property type="term" value="F:oxygen carrier activity"/>
    <property type="evidence" value="ECO:0007669"/>
    <property type="project" value="UniProtKB-UniRule"/>
</dbReference>
<feature type="binding site" description="proximal binding residue" evidence="15">
    <location>
        <position position="86"/>
    </location>
    <ligand>
        <name>heme b</name>
        <dbReference type="ChEBI" id="CHEBI:60344"/>
    </ligand>
    <ligandPart>
        <name>Fe</name>
        <dbReference type="ChEBI" id="CHEBI:18248"/>
    </ligandPart>
</feature>
<dbReference type="PANTHER" id="PTHR43396:SF3">
    <property type="entry name" value="FLAVOHEMOPROTEIN"/>
    <property type="match status" value="1"/>
</dbReference>
<comment type="cofactor">
    <cofactor evidence="15">
        <name>heme b</name>
        <dbReference type="ChEBI" id="CHEBI:60344"/>
    </cofactor>
    <text evidence="15">Binds 1 heme b (iron(II)-protoporphyrin IX) group per subunit.</text>
</comment>
<keyword evidence="10 15" id="KW-0560">Oxidoreductase</keyword>
<keyword evidence="12 15" id="KW-0520">NAD</keyword>
<dbReference type="InterPro" id="IPR017938">
    <property type="entry name" value="Riboflavin_synthase-like_b-brl"/>
</dbReference>
<evidence type="ECO:0000256" key="11">
    <source>
        <dbReference type="ARBA" id="ARBA00023004"/>
    </source>
</evidence>
<dbReference type="InterPro" id="IPR000971">
    <property type="entry name" value="Globin"/>
</dbReference>
<evidence type="ECO:0000313" key="18">
    <source>
        <dbReference type="EMBL" id="TFJ94157.1"/>
    </source>
</evidence>
<comment type="cofactor">
    <cofactor evidence="15">
        <name>FAD</name>
        <dbReference type="ChEBI" id="CHEBI:57692"/>
    </cofactor>
    <text evidence="15">Binds 1 FAD per subunit.</text>
</comment>
<dbReference type="PANTHER" id="PTHR43396">
    <property type="entry name" value="FLAVOHEMOPROTEIN"/>
    <property type="match status" value="1"/>
</dbReference>
<evidence type="ECO:0000259" key="17">
    <source>
        <dbReference type="PROSITE" id="PS51384"/>
    </source>
</evidence>
<keyword evidence="5 15" id="KW-0561">Oxygen transport</keyword>
<evidence type="ECO:0000256" key="5">
    <source>
        <dbReference type="ARBA" id="ARBA00022621"/>
    </source>
</evidence>
<dbReference type="PRINTS" id="PR00371">
    <property type="entry name" value="FPNCR"/>
</dbReference>
<dbReference type="FunFam" id="3.40.50.80:FF:000010">
    <property type="entry name" value="Flavohemoprotein"/>
    <property type="match status" value="1"/>
</dbReference>
<keyword evidence="7 15" id="KW-0479">Metal-binding</keyword>
<dbReference type="InterPro" id="IPR017927">
    <property type="entry name" value="FAD-bd_FR_type"/>
</dbReference>
<dbReference type="Gene3D" id="3.40.50.80">
    <property type="entry name" value="Nucleotide-binding domain of ferredoxin-NADP reductase (FNR) module"/>
    <property type="match status" value="1"/>
</dbReference>
<evidence type="ECO:0000256" key="8">
    <source>
        <dbReference type="ARBA" id="ARBA00022827"/>
    </source>
</evidence>
<evidence type="ECO:0000256" key="9">
    <source>
        <dbReference type="ARBA" id="ARBA00022857"/>
    </source>
</evidence>
<keyword evidence="19" id="KW-1185">Reference proteome</keyword>
<gene>
    <name evidence="18" type="primary">hmpA</name>
    <name evidence="15" type="synonym">hmp</name>
    <name evidence="18" type="ORF">E4U82_02540</name>
</gene>
<comment type="caution">
    <text evidence="18">The sequence shown here is derived from an EMBL/GenBank/DDBJ whole genome shotgun (WGS) entry which is preliminary data.</text>
</comment>
<keyword evidence="15" id="KW-0216">Detoxification</keyword>
<dbReference type="GO" id="GO:0071500">
    <property type="term" value="P:cellular response to nitrosative stress"/>
    <property type="evidence" value="ECO:0007669"/>
    <property type="project" value="TreeGrafter"/>
</dbReference>
<feature type="domain" description="Globin" evidence="16">
    <location>
        <begin position="2"/>
        <end position="139"/>
    </location>
</feature>
<keyword evidence="6 15" id="KW-0285">Flavoprotein</keyword>
<dbReference type="InterPro" id="IPR009050">
    <property type="entry name" value="Globin-like_sf"/>
</dbReference>
<dbReference type="GO" id="GO:0020037">
    <property type="term" value="F:heme binding"/>
    <property type="evidence" value="ECO:0007669"/>
    <property type="project" value="InterPro"/>
</dbReference>
<feature type="binding site" evidence="15">
    <location>
        <begin position="207"/>
        <end position="210"/>
    </location>
    <ligand>
        <name>FAD</name>
        <dbReference type="ChEBI" id="CHEBI:57692"/>
    </ligand>
</feature>
<evidence type="ECO:0000313" key="19">
    <source>
        <dbReference type="Proteomes" id="UP000298484"/>
    </source>
</evidence>
<dbReference type="Pfam" id="PF00970">
    <property type="entry name" value="FAD_binding_6"/>
    <property type="match status" value="1"/>
</dbReference>
<comment type="domain">
    <text evidence="15">Consists of two distinct domains; an N-terminal heme-containing oxygen-binding domain and a C-terminal reductase domain with binding sites for FAD and NAD(P)H.</text>
</comment>
<evidence type="ECO:0000256" key="7">
    <source>
        <dbReference type="ARBA" id="ARBA00022723"/>
    </source>
</evidence>
<protein>
    <recommendedName>
        <fullName evidence="15">Flavohemoprotein</fullName>
    </recommendedName>
    <alternativeName>
        <fullName evidence="15">Flavohemoglobin</fullName>
    </alternativeName>
    <alternativeName>
        <fullName evidence="15">Hemoglobin-like protein</fullName>
    </alternativeName>
    <alternativeName>
        <fullName evidence="15">Nitric oxide dioxygenase</fullName>
        <shortName evidence="15">NO oxygenase</shortName>
        <shortName evidence="15">NOD</shortName>
        <ecNumber evidence="15">1.14.12.17</ecNumber>
    </alternativeName>
</protein>
<evidence type="ECO:0000256" key="12">
    <source>
        <dbReference type="ARBA" id="ARBA00023027"/>
    </source>
</evidence>
<keyword evidence="8 15" id="KW-0274">FAD</keyword>